<dbReference type="EMBL" id="MU853348">
    <property type="protein sequence ID" value="KAK4110936.1"/>
    <property type="molecule type" value="Genomic_DNA"/>
</dbReference>
<evidence type="ECO:0000256" key="1">
    <source>
        <dbReference type="SAM" id="SignalP"/>
    </source>
</evidence>
<feature type="signal peptide" evidence="1">
    <location>
        <begin position="1"/>
        <end position="17"/>
    </location>
</feature>
<dbReference type="GeneID" id="89935995"/>
<dbReference type="AlphaFoldDB" id="A0AAN6TAV9"/>
<dbReference type="RefSeq" id="XP_064668506.1">
    <property type="nucleotide sequence ID" value="XM_064811870.1"/>
</dbReference>
<dbReference type="Proteomes" id="UP001302812">
    <property type="component" value="Unassembled WGS sequence"/>
</dbReference>
<keyword evidence="3" id="KW-1185">Reference proteome</keyword>
<keyword evidence="1" id="KW-0732">Signal</keyword>
<feature type="chain" id="PRO_5042886005" evidence="1">
    <location>
        <begin position="18"/>
        <end position="166"/>
    </location>
</feature>
<accession>A0AAN6TAV9</accession>
<reference evidence="2" key="2">
    <citation type="submission" date="2023-05" db="EMBL/GenBank/DDBJ databases">
        <authorList>
            <consortium name="Lawrence Berkeley National Laboratory"/>
            <person name="Steindorff A."/>
            <person name="Hensen N."/>
            <person name="Bonometti L."/>
            <person name="Westerberg I."/>
            <person name="Brannstrom I.O."/>
            <person name="Guillou S."/>
            <person name="Cros-Aarteil S."/>
            <person name="Calhoun S."/>
            <person name="Haridas S."/>
            <person name="Kuo A."/>
            <person name="Mondo S."/>
            <person name="Pangilinan J."/>
            <person name="Riley R."/>
            <person name="Labutti K."/>
            <person name="Andreopoulos B."/>
            <person name="Lipzen A."/>
            <person name="Chen C."/>
            <person name="Yanf M."/>
            <person name="Daum C."/>
            <person name="Ng V."/>
            <person name="Clum A."/>
            <person name="Ohm R."/>
            <person name="Martin F."/>
            <person name="Silar P."/>
            <person name="Natvig D."/>
            <person name="Lalanne C."/>
            <person name="Gautier V."/>
            <person name="Ament-Velasquez S.L."/>
            <person name="Kruys A."/>
            <person name="Hutchinson M.I."/>
            <person name="Powell A.J."/>
            <person name="Barry K."/>
            <person name="Miller A.N."/>
            <person name="Grigoriev I.V."/>
            <person name="Debuchy R."/>
            <person name="Gladieux P."/>
            <person name="Thoren M.H."/>
            <person name="Johannesson H."/>
        </authorList>
    </citation>
    <scope>NUCLEOTIDE SEQUENCE</scope>
    <source>
        <strain evidence="2">CBS 508.74</strain>
    </source>
</reference>
<gene>
    <name evidence="2" type="ORF">N656DRAFT_713052</name>
</gene>
<comment type="caution">
    <text evidence="2">The sequence shown here is derived from an EMBL/GenBank/DDBJ whole genome shotgun (WGS) entry which is preliminary data.</text>
</comment>
<protein>
    <submittedName>
        <fullName evidence="2">Uncharacterized protein</fullName>
    </submittedName>
</protein>
<name>A0AAN6TAV9_9PEZI</name>
<reference evidence="2" key="1">
    <citation type="journal article" date="2023" name="Mol. Phylogenet. Evol.">
        <title>Genome-scale phylogeny and comparative genomics of the fungal order Sordariales.</title>
        <authorList>
            <person name="Hensen N."/>
            <person name="Bonometti L."/>
            <person name="Westerberg I."/>
            <person name="Brannstrom I.O."/>
            <person name="Guillou S."/>
            <person name="Cros-Aarteil S."/>
            <person name="Calhoun S."/>
            <person name="Haridas S."/>
            <person name="Kuo A."/>
            <person name="Mondo S."/>
            <person name="Pangilinan J."/>
            <person name="Riley R."/>
            <person name="LaButti K."/>
            <person name="Andreopoulos B."/>
            <person name="Lipzen A."/>
            <person name="Chen C."/>
            <person name="Yan M."/>
            <person name="Daum C."/>
            <person name="Ng V."/>
            <person name="Clum A."/>
            <person name="Steindorff A."/>
            <person name="Ohm R.A."/>
            <person name="Martin F."/>
            <person name="Silar P."/>
            <person name="Natvig D.O."/>
            <person name="Lalanne C."/>
            <person name="Gautier V."/>
            <person name="Ament-Velasquez S.L."/>
            <person name="Kruys A."/>
            <person name="Hutchinson M.I."/>
            <person name="Powell A.J."/>
            <person name="Barry K."/>
            <person name="Miller A.N."/>
            <person name="Grigoriev I.V."/>
            <person name="Debuchy R."/>
            <person name="Gladieux P."/>
            <person name="Hiltunen Thoren M."/>
            <person name="Johannesson H."/>
        </authorList>
    </citation>
    <scope>NUCLEOTIDE SEQUENCE</scope>
    <source>
        <strain evidence="2">CBS 508.74</strain>
    </source>
</reference>
<evidence type="ECO:0000313" key="2">
    <source>
        <dbReference type="EMBL" id="KAK4110936.1"/>
    </source>
</evidence>
<organism evidence="2 3">
    <name type="scientific">Canariomyces notabilis</name>
    <dbReference type="NCBI Taxonomy" id="2074819"/>
    <lineage>
        <taxon>Eukaryota</taxon>
        <taxon>Fungi</taxon>
        <taxon>Dikarya</taxon>
        <taxon>Ascomycota</taxon>
        <taxon>Pezizomycotina</taxon>
        <taxon>Sordariomycetes</taxon>
        <taxon>Sordariomycetidae</taxon>
        <taxon>Sordariales</taxon>
        <taxon>Chaetomiaceae</taxon>
        <taxon>Canariomyces</taxon>
    </lineage>
</organism>
<evidence type="ECO:0000313" key="3">
    <source>
        <dbReference type="Proteomes" id="UP001302812"/>
    </source>
</evidence>
<proteinExistence type="predicted"/>
<sequence length="166" mass="16389">MQAKAVILVALATLGQARFGQEGAVQNIIQALGAFGPPGAAGTLAGQTPSVLLAGASACAKLELADEIVATLGDDPEVIAGAAALVAAEKNFNPFAQSIPTICSNPALPATAALRGIIPLVDPAVVGADVQNANSAASLQAPFADAGLSVADISRAQGFENFTEQA</sequence>